<accession>H1KJM0</accession>
<evidence type="ECO:0000313" key="1">
    <source>
        <dbReference type="EMBL" id="EHP92265.1"/>
    </source>
</evidence>
<name>H1KJM0_METEX</name>
<dbReference type="EMBL" id="AGJK01000069">
    <property type="protein sequence ID" value="EHP92265.1"/>
    <property type="molecule type" value="Genomic_DNA"/>
</dbReference>
<proteinExistence type="predicted"/>
<dbReference type="AlphaFoldDB" id="H1KJM0"/>
<dbReference type="SUPFAM" id="SSF46689">
    <property type="entry name" value="Homeodomain-like"/>
    <property type="match status" value="1"/>
</dbReference>
<dbReference type="PATRIC" id="fig|882800.3.peg.2786"/>
<organism evidence="1 2">
    <name type="scientific">Methylorubrum extorquens DSM 13060</name>
    <dbReference type="NCBI Taxonomy" id="882800"/>
    <lineage>
        <taxon>Bacteria</taxon>
        <taxon>Pseudomonadati</taxon>
        <taxon>Pseudomonadota</taxon>
        <taxon>Alphaproteobacteria</taxon>
        <taxon>Hyphomicrobiales</taxon>
        <taxon>Methylobacteriaceae</taxon>
        <taxon>Methylorubrum</taxon>
    </lineage>
</organism>
<dbReference type="InterPro" id="IPR009057">
    <property type="entry name" value="Homeodomain-like_sf"/>
</dbReference>
<gene>
    <name evidence="1" type="ORF">MetexDRAFT_2832</name>
</gene>
<comment type="caution">
    <text evidence="1">The sequence shown here is derived from an EMBL/GenBank/DDBJ whole genome shotgun (WGS) entry which is preliminary data.</text>
</comment>
<protein>
    <submittedName>
        <fullName evidence="1">Transposase</fullName>
    </submittedName>
</protein>
<sequence length="115" mass="12244">MSAALSVDLRQRVVPAVEAGASRHGAAARFGLSLASASRWCGQFTHDGHVTPKPVGGNQRSHRVEAHAALIVSLYEAQPAIFLGELQTALAERGVRVAQSSLSRFFARHCPRGTT</sequence>
<reference evidence="1 2" key="1">
    <citation type="submission" date="2011-09" db="EMBL/GenBank/DDBJ databases">
        <title>The draft genome of Methylobacterium extorquens DSM 13060.</title>
        <authorList>
            <consortium name="US DOE Joint Genome Institute (JGI-PGF)"/>
            <person name="Lucas S."/>
            <person name="Han J."/>
            <person name="Lapidus A."/>
            <person name="Cheng J.-F."/>
            <person name="Goodwin L."/>
            <person name="Pitluck S."/>
            <person name="Peters L."/>
            <person name="Land M.L."/>
            <person name="Hauser L."/>
            <person name="Koskimaki J."/>
            <person name="Halonen O."/>
            <person name="Pirttila A."/>
            <person name="Frank C."/>
            <person name="Woyke T.J."/>
        </authorList>
    </citation>
    <scope>NUCLEOTIDE SEQUENCE [LARGE SCALE GENOMIC DNA]</scope>
    <source>
        <strain evidence="1 2">DSM 13060</strain>
    </source>
</reference>
<evidence type="ECO:0000313" key="2">
    <source>
        <dbReference type="Proteomes" id="UP000004382"/>
    </source>
</evidence>
<dbReference type="Proteomes" id="UP000004382">
    <property type="component" value="Unassembled WGS sequence"/>
</dbReference>